<accession>A0ABQ6I8C1</accession>
<keyword evidence="3" id="KW-1185">Reference proteome</keyword>
<proteinExistence type="predicted"/>
<feature type="region of interest" description="Disordered" evidence="1">
    <location>
        <begin position="41"/>
        <end position="66"/>
    </location>
</feature>
<dbReference type="InterPro" id="IPR003473">
    <property type="entry name" value="NadA"/>
</dbReference>
<dbReference type="Pfam" id="PF02445">
    <property type="entry name" value="NadA"/>
    <property type="match status" value="1"/>
</dbReference>
<evidence type="ECO:0000313" key="3">
    <source>
        <dbReference type="Proteomes" id="UP001157125"/>
    </source>
</evidence>
<dbReference type="SUPFAM" id="SSF142754">
    <property type="entry name" value="NadA-like"/>
    <property type="match status" value="1"/>
</dbReference>
<reference evidence="3" key="1">
    <citation type="journal article" date="2019" name="Int. J. Syst. Evol. Microbiol.">
        <title>The Global Catalogue of Microorganisms (GCM) 10K type strain sequencing project: providing services to taxonomists for standard genome sequencing and annotation.</title>
        <authorList>
            <consortium name="The Broad Institute Genomics Platform"/>
            <consortium name="The Broad Institute Genome Sequencing Center for Infectious Disease"/>
            <person name="Wu L."/>
            <person name="Ma J."/>
        </authorList>
    </citation>
    <scope>NUCLEOTIDE SEQUENCE [LARGE SCALE GENOMIC DNA]</scope>
    <source>
        <strain evidence="3">NBRC 112299</strain>
    </source>
</reference>
<name>A0ABQ6I8C1_9MICO</name>
<dbReference type="Proteomes" id="UP001157125">
    <property type="component" value="Unassembled WGS sequence"/>
</dbReference>
<evidence type="ECO:0008006" key="4">
    <source>
        <dbReference type="Google" id="ProtNLM"/>
    </source>
</evidence>
<sequence length="66" mass="6949">MPGINVIVHPECSNEVVRAADYVGSTEYIIKALDAAEPGSKWVIGTEPEPGPPPCQPAHRQGSALP</sequence>
<gene>
    <name evidence="2" type="ORF">GCM10025876_01990</name>
</gene>
<evidence type="ECO:0000313" key="2">
    <source>
        <dbReference type="EMBL" id="GMA33995.1"/>
    </source>
</evidence>
<organism evidence="2 3">
    <name type="scientific">Demequina litorisediminis</name>
    <dbReference type="NCBI Taxonomy" id="1849022"/>
    <lineage>
        <taxon>Bacteria</taxon>
        <taxon>Bacillati</taxon>
        <taxon>Actinomycetota</taxon>
        <taxon>Actinomycetes</taxon>
        <taxon>Micrococcales</taxon>
        <taxon>Demequinaceae</taxon>
        <taxon>Demequina</taxon>
    </lineage>
</organism>
<dbReference type="Gene3D" id="3.40.50.10800">
    <property type="entry name" value="NadA-like"/>
    <property type="match status" value="1"/>
</dbReference>
<evidence type="ECO:0000256" key="1">
    <source>
        <dbReference type="SAM" id="MobiDB-lite"/>
    </source>
</evidence>
<dbReference type="EMBL" id="BSUN01000001">
    <property type="protein sequence ID" value="GMA33995.1"/>
    <property type="molecule type" value="Genomic_DNA"/>
</dbReference>
<comment type="caution">
    <text evidence="2">The sequence shown here is derived from an EMBL/GenBank/DDBJ whole genome shotgun (WGS) entry which is preliminary data.</text>
</comment>
<protein>
    <recommendedName>
        <fullName evidence="4">Quinolinate synthase</fullName>
    </recommendedName>
</protein>
<dbReference type="InterPro" id="IPR036094">
    <property type="entry name" value="NadA_sf"/>
</dbReference>